<organism evidence="1 2">
    <name type="scientific">Smallanthus sonchifolius</name>
    <dbReference type="NCBI Taxonomy" id="185202"/>
    <lineage>
        <taxon>Eukaryota</taxon>
        <taxon>Viridiplantae</taxon>
        <taxon>Streptophyta</taxon>
        <taxon>Embryophyta</taxon>
        <taxon>Tracheophyta</taxon>
        <taxon>Spermatophyta</taxon>
        <taxon>Magnoliopsida</taxon>
        <taxon>eudicotyledons</taxon>
        <taxon>Gunneridae</taxon>
        <taxon>Pentapetalae</taxon>
        <taxon>asterids</taxon>
        <taxon>campanulids</taxon>
        <taxon>Asterales</taxon>
        <taxon>Asteraceae</taxon>
        <taxon>Asteroideae</taxon>
        <taxon>Heliantheae alliance</taxon>
        <taxon>Millerieae</taxon>
        <taxon>Smallanthus</taxon>
    </lineage>
</organism>
<reference evidence="2" key="1">
    <citation type="journal article" date="2022" name="Mol. Ecol. Resour.">
        <title>The genomes of chicory, endive, great burdock and yacon provide insights into Asteraceae palaeo-polyploidization history and plant inulin production.</title>
        <authorList>
            <person name="Fan W."/>
            <person name="Wang S."/>
            <person name="Wang H."/>
            <person name="Wang A."/>
            <person name="Jiang F."/>
            <person name="Liu H."/>
            <person name="Zhao H."/>
            <person name="Xu D."/>
            <person name="Zhang Y."/>
        </authorList>
    </citation>
    <scope>NUCLEOTIDE SEQUENCE [LARGE SCALE GENOMIC DNA]</scope>
    <source>
        <strain evidence="2">cv. Yunnan</strain>
    </source>
</reference>
<dbReference type="Proteomes" id="UP001056120">
    <property type="component" value="Linkage Group LG04"/>
</dbReference>
<name>A0ACB9JGH4_9ASTR</name>
<accession>A0ACB9JGH4</accession>
<evidence type="ECO:0000313" key="1">
    <source>
        <dbReference type="EMBL" id="KAI3819261.1"/>
    </source>
</evidence>
<gene>
    <name evidence="1" type="ORF">L1987_13087</name>
</gene>
<keyword evidence="2" id="KW-1185">Reference proteome</keyword>
<comment type="caution">
    <text evidence="1">The sequence shown here is derived from an EMBL/GenBank/DDBJ whole genome shotgun (WGS) entry which is preliminary data.</text>
</comment>
<dbReference type="EMBL" id="CM042021">
    <property type="protein sequence ID" value="KAI3819261.1"/>
    <property type="molecule type" value="Genomic_DNA"/>
</dbReference>
<reference evidence="1 2" key="2">
    <citation type="journal article" date="2022" name="Mol. Ecol. Resour.">
        <title>The genomes of chicory, endive, great burdock and yacon provide insights into Asteraceae paleo-polyploidization history and plant inulin production.</title>
        <authorList>
            <person name="Fan W."/>
            <person name="Wang S."/>
            <person name="Wang H."/>
            <person name="Wang A."/>
            <person name="Jiang F."/>
            <person name="Liu H."/>
            <person name="Zhao H."/>
            <person name="Xu D."/>
            <person name="Zhang Y."/>
        </authorList>
    </citation>
    <scope>NUCLEOTIDE SEQUENCE [LARGE SCALE GENOMIC DNA]</scope>
    <source>
        <strain evidence="2">cv. Yunnan</strain>
        <tissue evidence="1">Leaves</tissue>
    </source>
</reference>
<sequence>MRCLLILREKQQCDRLTKLLNELRSKGREYDVDEVLEKFLTSLPAQWRMYNIYVRNSLKKLDLVEFHGMLKTYELEMCQDSKMLNNTKKGTEASAQTAAFFTPSVANSEYTASFPTENASSSSEQPRNESFMATGPVFFDFIRGDLKCFHPGRS</sequence>
<protein>
    <submittedName>
        <fullName evidence="1">Uncharacterized protein</fullName>
    </submittedName>
</protein>
<evidence type="ECO:0000313" key="2">
    <source>
        <dbReference type="Proteomes" id="UP001056120"/>
    </source>
</evidence>
<proteinExistence type="predicted"/>